<dbReference type="InterPro" id="IPR036188">
    <property type="entry name" value="FAD/NAD-bd_sf"/>
</dbReference>
<dbReference type="Gene3D" id="3.30.9.10">
    <property type="entry name" value="D-Amino Acid Oxidase, subunit A, domain 2"/>
    <property type="match status" value="1"/>
</dbReference>
<comment type="caution">
    <text evidence="3">The sequence shown here is derived from an EMBL/GenBank/DDBJ whole genome shotgun (WGS) entry which is preliminary data.</text>
</comment>
<evidence type="ECO:0000313" key="3">
    <source>
        <dbReference type="EMBL" id="MFO7192677.1"/>
    </source>
</evidence>
<dbReference type="SUPFAM" id="SSF51905">
    <property type="entry name" value="FAD/NAD(P)-binding domain"/>
    <property type="match status" value="1"/>
</dbReference>
<evidence type="ECO:0000313" key="4">
    <source>
        <dbReference type="Proteomes" id="UP000249324"/>
    </source>
</evidence>
<protein>
    <submittedName>
        <fullName evidence="3">FAD-dependent oxidoreductase</fullName>
    </submittedName>
</protein>
<dbReference type="Gene3D" id="3.50.50.60">
    <property type="entry name" value="FAD/NAD(P)-binding domain"/>
    <property type="match status" value="2"/>
</dbReference>
<dbReference type="Pfam" id="PF01266">
    <property type="entry name" value="DAO"/>
    <property type="match status" value="1"/>
</dbReference>
<gene>
    <name evidence="3" type="ORF">DIU77_010595</name>
</gene>
<dbReference type="Proteomes" id="UP000249324">
    <property type="component" value="Unassembled WGS sequence"/>
</dbReference>
<reference evidence="3 4" key="1">
    <citation type="journal article" date="2021" name="BMC Genomics">
        <title>Genome-resolved metagenome and metatranscriptome analyses of thermophilic composting reveal key bacterial players and their metabolic interactions.</title>
        <authorList>
            <person name="Braga L.P.P."/>
            <person name="Pereira R.V."/>
            <person name="Martins L.F."/>
            <person name="Moura L.M.S."/>
            <person name="Sanchez F.B."/>
            <person name="Patane J.S.L."/>
            <person name="da Silva A.M."/>
            <person name="Setubal J.C."/>
        </authorList>
    </citation>
    <scope>NUCLEOTIDE SEQUENCE [LARGE SCALE GENOMIC DNA]</scope>
    <source>
        <strain evidence="3">ZC4RG45</strain>
    </source>
</reference>
<evidence type="ECO:0000259" key="2">
    <source>
        <dbReference type="Pfam" id="PF01266"/>
    </source>
</evidence>
<dbReference type="PANTHER" id="PTHR13847:SF289">
    <property type="entry name" value="GLYCINE OXIDASE"/>
    <property type="match status" value="1"/>
</dbReference>
<feature type="domain" description="FAD dependent oxidoreductase" evidence="2">
    <location>
        <begin position="14"/>
        <end position="401"/>
    </location>
</feature>
<name>A0ABD6FHW9_9PSEU</name>
<dbReference type="AlphaFoldDB" id="A0ABD6FHW9"/>
<dbReference type="PANTHER" id="PTHR13847">
    <property type="entry name" value="SARCOSINE DEHYDROGENASE-RELATED"/>
    <property type="match status" value="1"/>
</dbReference>
<dbReference type="EMBL" id="QGUI02000119">
    <property type="protein sequence ID" value="MFO7192677.1"/>
    <property type="molecule type" value="Genomic_DNA"/>
</dbReference>
<proteinExistence type="predicted"/>
<dbReference type="GO" id="GO:0016491">
    <property type="term" value="F:oxidoreductase activity"/>
    <property type="evidence" value="ECO:0007669"/>
    <property type="project" value="UniProtKB-KW"/>
</dbReference>
<evidence type="ECO:0000256" key="1">
    <source>
        <dbReference type="ARBA" id="ARBA00023002"/>
    </source>
</evidence>
<organism evidence="3 4">
    <name type="scientific">Thermocrispum agreste</name>
    <dbReference type="NCBI Taxonomy" id="37925"/>
    <lineage>
        <taxon>Bacteria</taxon>
        <taxon>Bacillati</taxon>
        <taxon>Actinomycetota</taxon>
        <taxon>Actinomycetes</taxon>
        <taxon>Pseudonocardiales</taxon>
        <taxon>Pseudonocardiaceae</taxon>
        <taxon>Thermocrispum</taxon>
    </lineage>
</organism>
<keyword evidence="1" id="KW-0560">Oxidoreductase</keyword>
<accession>A0ABD6FHW9</accession>
<sequence length="419" mass="44529">MAGVERIDGGPRSVIVVGAGIVGLSTAWFLQERGVDVTVLDRKGVAAGSSWGNAGWIAPGLAIPLNEPSVLRYGVKSLFNPKAPLHIPVKVDPALWAFLTRFAANCHWGSWTRAVRTNLPLNEESIEAYDVLTANGVAATTNPAPITAGFTSPRAATGLLRELRRMAEAGQQVPHAAVERDQLRELVPLASDALTAGVRIDEQRFVDPGTFVHALADSVTARGGAIRIAEVTDVDATPSGVTVHARGGQTFRADAAVVATGAWLSRLAAEWGVRVPVRAGRGYSFTVPVDGEVPGPIYLPEVRVACTPYQGALRVAGTMEFRGPDEKFVPARLEAIIASTKPLLKGVRWEERTDEWVGPRPVTPDGRPLIGATRLPNLYVAGGHGMWGLAQGPATGRLLAEQITTDKQPAALIDCDPLR</sequence>
<dbReference type="InterPro" id="IPR006076">
    <property type="entry name" value="FAD-dep_OxRdtase"/>
</dbReference>
<dbReference type="SUPFAM" id="SSF54373">
    <property type="entry name" value="FAD-linked reductases, C-terminal domain"/>
    <property type="match status" value="1"/>
</dbReference>